<sequence>MGNNYLNLPHQTLVPFFTHWRTPVNRLCSWPSFEHKHLFNFNLLQPYFRMWSSLFCTIMSLKIFFSVLPKIKILFMLE</sequence>
<protein>
    <submittedName>
        <fullName evidence="2">Uncharacterized protein</fullName>
    </submittedName>
</protein>
<proteinExistence type="predicted"/>
<evidence type="ECO:0000313" key="2">
    <source>
        <dbReference type="EMBL" id="MBX55978.1"/>
    </source>
</evidence>
<organism evidence="2">
    <name type="scientific">Rhizophora mucronata</name>
    <name type="common">Asiatic mangrove</name>
    <dbReference type="NCBI Taxonomy" id="61149"/>
    <lineage>
        <taxon>Eukaryota</taxon>
        <taxon>Viridiplantae</taxon>
        <taxon>Streptophyta</taxon>
        <taxon>Embryophyta</taxon>
        <taxon>Tracheophyta</taxon>
        <taxon>Spermatophyta</taxon>
        <taxon>Magnoliopsida</taxon>
        <taxon>eudicotyledons</taxon>
        <taxon>Gunneridae</taxon>
        <taxon>Pentapetalae</taxon>
        <taxon>rosids</taxon>
        <taxon>fabids</taxon>
        <taxon>Malpighiales</taxon>
        <taxon>Rhizophoraceae</taxon>
        <taxon>Rhizophora</taxon>
    </lineage>
</organism>
<feature type="transmembrane region" description="Helical" evidence="1">
    <location>
        <begin position="48"/>
        <end position="68"/>
    </location>
</feature>
<dbReference type="AlphaFoldDB" id="A0A2P2PMM5"/>
<keyword evidence="1" id="KW-1133">Transmembrane helix</keyword>
<keyword evidence="1" id="KW-0812">Transmembrane</keyword>
<keyword evidence="1" id="KW-0472">Membrane</keyword>
<reference evidence="2" key="1">
    <citation type="submission" date="2018-02" db="EMBL/GenBank/DDBJ databases">
        <title>Rhizophora mucronata_Transcriptome.</title>
        <authorList>
            <person name="Meera S.P."/>
            <person name="Sreeshan A."/>
            <person name="Augustine A."/>
        </authorList>
    </citation>
    <scope>NUCLEOTIDE SEQUENCE</scope>
    <source>
        <tissue evidence="2">Leaf</tissue>
    </source>
</reference>
<accession>A0A2P2PMM5</accession>
<name>A0A2P2PMM5_RHIMU</name>
<evidence type="ECO:0000256" key="1">
    <source>
        <dbReference type="SAM" id="Phobius"/>
    </source>
</evidence>
<dbReference type="EMBL" id="GGEC01075494">
    <property type="protein sequence ID" value="MBX55978.1"/>
    <property type="molecule type" value="Transcribed_RNA"/>
</dbReference>